<evidence type="ECO:0000313" key="2">
    <source>
        <dbReference type="EMBL" id="OUL57852.1"/>
    </source>
</evidence>
<proteinExistence type="predicted"/>
<comment type="caution">
    <text evidence="2">The sequence shown here is derived from an EMBL/GenBank/DDBJ whole genome shotgun (WGS) entry which is preliminary data.</text>
</comment>
<feature type="signal peptide" evidence="1">
    <location>
        <begin position="1"/>
        <end position="21"/>
    </location>
</feature>
<dbReference type="AlphaFoldDB" id="A0A244CQH8"/>
<sequence length="117" mass="12550">MAIKLLPLILISLALSATAVAEVQVKEISPLLLKKVLQDSPEVIDTIELFKNDLSAQGLEFKIVSINQKLAINSGLENELQGSCTVKGSVGGIEIEATAPTCKEAFDNLMDLVDELK</sequence>
<dbReference type="Proteomes" id="UP000194841">
    <property type="component" value="Unassembled WGS sequence"/>
</dbReference>
<keyword evidence="1" id="KW-0732">Signal</keyword>
<keyword evidence="3" id="KW-1185">Reference proteome</keyword>
<gene>
    <name evidence="2" type="ORF">B1199_12420</name>
</gene>
<dbReference type="EMBL" id="MWPV01000003">
    <property type="protein sequence ID" value="OUL57852.1"/>
    <property type="molecule type" value="Genomic_DNA"/>
</dbReference>
<evidence type="ECO:0000256" key="1">
    <source>
        <dbReference type="SAM" id="SignalP"/>
    </source>
</evidence>
<feature type="chain" id="PRO_5012490026" evidence="1">
    <location>
        <begin position="22"/>
        <end position="117"/>
    </location>
</feature>
<reference evidence="2 3" key="1">
    <citation type="submission" date="2017-02" db="EMBL/GenBank/DDBJ databases">
        <title>Pseudoalteromonas ulvae TC14 Genome.</title>
        <authorList>
            <person name="Molmeret M."/>
        </authorList>
    </citation>
    <scope>NUCLEOTIDE SEQUENCE [LARGE SCALE GENOMIC DNA]</scope>
    <source>
        <strain evidence="2">TC14</strain>
    </source>
</reference>
<protein>
    <submittedName>
        <fullName evidence="2">Uncharacterized protein</fullName>
    </submittedName>
</protein>
<organism evidence="2 3">
    <name type="scientific">Pseudoalteromonas ulvae</name>
    <dbReference type="NCBI Taxonomy" id="107327"/>
    <lineage>
        <taxon>Bacteria</taxon>
        <taxon>Pseudomonadati</taxon>
        <taxon>Pseudomonadota</taxon>
        <taxon>Gammaproteobacteria</taxon>
        <taxon>Alteromonadales</taxon>
        <taxon>Pseudoalteromonadaceae</taxon>
        <taxon>Pseudoalteromonas</taxon>
    </lineage>
</organism>
<accession>A0A244CQH8</accession>
<name>A0A244CQH8_PSEDV</name>
<evidence type="ECO:0000313" key="3">
    <source>
        <dbReference type="Proteomes" id="UP000194841"/>
    </source>
</evidence>
<dbReference type="RefSeq" id="WP_086744433.1">
    <property type="nucleotide sequence ID" value="NZ_MWPV01000003.1"/>
</dbReference>